<dbReference type="SUPFAM" id="SSF52172">
    <property type="entry name" value="CheY-like"/>
    <property type="match status" value="1"/>
</dbReference>
<accession>A0A0D6B7Z6</accession>
<organism evidence="1 2">
    <name type="scientific">Rhodovulum sulfidophilum</name>
    <name type="common">Rhodobacter sulfidophilus</name>
    <dbReference type="NCBI Taxonomy" id="35806"/>
    <lineage>
        <taxon>Bacteria</taxon>
        <taxon>Pseudomonadati</taxon>
        <taxon>Pseudomonadota</taxon>
        <taxon>Alphaproteobacteria</taxon>
        <taxon>Rhodobacterales</taxon>
        <taxon>Paracoccaceae</taxon>
        <taxon>Rhodovulum</taxon>
    </lineage>
</organism>
<evidence type="ECO:0000313" key="1">
    <source>
        <dbReference type="EMBL" id="BAQ71223.1"/>
    </source>
</evidence>
<dbReference type="KEGG" id="rsu:NHU_04101"/>
<proteinExistence type="predicted"/>
<dbReference type="InterPro" id="IPR011006">
    <property type="entry name" value="CheY-like_superfamily"/>
</dbReference>
<dbReference type="AlphaFoldDB" id="A0A0D6B7Z6"/>
<evidence type="ECO:0008006" key="3">
    <source>
        <dbReference type="Google" id="ProtNLM"/>
    </source>
</evidence>
<sequence length="317" mass="36352">MNLDFGILWIEDSFSEEEETSLRRRVAEAGFICRITNMPNSEGIEGRAKENRLFHRYDLILLDYRLADENGDEIAPKIRDLFPATTILFYSGTVDGDALRRLIAEKRVEGVFCIGRDRFIERTGSLIDQTASSLNRLSGMRGLAMRVVAECDDIMRHAVLEMTDHEPDCSEKLADLDGDVVNFFDGSKKVYLEATKGTIHDRLNTRAVDSGKLFKHFRRLTKVVTAKPHAFGLDEVEVDRMRELRKSTSKYDPKVLKKRNILGHVTEIETENGWQLSGSDEVQNSDFSDLRQVFAAHIRDFSEMRDIICRKIRQKTD</sequence>
<dbReference type="CDD" id="cd00156">
    <property type="entry name" value="REC"/>
    <property type="match status" value="1"/>
</dbReference>
<reference evidence="1 2" key="1">
    <citation type="submission" date="2015-02" db="EMBL/GenBank/DDBJ databases">
        <title>Genome sequene of Rhodovulum sulfidophilum DSM 2351.</title>
        <authorList>
            <person name="Nagao N."/>
        </authorList>
    </citation>
    <scope>NUCLEOTIDE SEQUENCE [LARGE SCALE GENOMIC DNA]</scope>
    <source>
        <strain evidence="1 2">DSM 2351</strain>
    </source>
</reference>
<evidence type="ECO:0000313" key="2">
    <source>
        <dbReference type="Proteomes" id="UP000064912"/>
    </source>
</evidence>
<dbReference type="Proteomes" id="UP000064912">
    <property type="component" value="Chromosome"/>
</dbReference>
<name>A0A0D6B7Z6_RHOSU</name>
<dbReference type="Gene3D" id="3.40.50.2300">
    <property type="match status" value="1"/>
</dbReference>
<dbReference type="EMBL" id="AP014800">
    <property type="protein sequence ID" value="BAQ71223.1"/>
    <property type="molecule type" value="Genomic_DNA"/>
</dbReference>
<protein>
    <recommendedName>
        <fullName evidence="3">Response regulatory domain-containing protein</fullName>
    </recommendedName>
</protein>
<gene>
    <name evidence="1" type="ORF">NHU_04101</name>
</gene>